<evidence type="ECO:0000256" key="6">
    <source>
        <dbReference type="ARBA" id="ARBA00022989"/>
    </source>
</evidence>
<evidence type="ECO:0000313" key="11">
    <source>
        <dbReference type="Proteomes" id="UP000658225"/>
    </source>
</evidence>
<evidence type="ECO:0000256" key="7">
    <source>
        <dbReference type="ARBA" id="ARBA00023136"/>
    </source>
</evidence>
<comment type="subcellular location">
    <subcellularLocation>
        <location evidence="1">Cell inner membrane</location>
        <topology evidence="1">Multi-pass membrane protein</topology>
    </subcellularLocation>
</comment>
<feature type="domain" description="ABC transmembrane type-1" evidence="9">
    <location>
        <begin position="18"/>
        <end position="114"/>
    </location>
</feature>
<proteinExistence type="predicted"/>
<name>A0A927MJ09_9BACL</name>
<feature type="transmembrane region" description="Helical" evidence="8">
    <location>
        <begin position="53"/>
        <end position="78"/>
    </location>
</feature>
<dbReference type="AlphaFoldDB" id="A0A927MJ09"/>
<sequence>MAHYSELLSVGSPGLKALTNSLGLALLAATVAALLGLFLALQIGRAEEISQRLIDLLGLLPNTIPGIVLVVGLILLWNAQWMPIPLYNTYGFVVVAYVVLFFRSTECLSPKQSC</sequence>
<dbReference type="PANTHER" id="PTHR43357:SF4">
    <property type="entry name" value="INNER MEMBRANE ABC TRANSPORTER PERMEASE PROTEIN YDCV"/>
    <property type="match status" value="1"/>
</dbReference>
<keyword evidence="7 8" id="KW-0472">Membrane</keyword>
<dbReference type="RefSeq" id="WP_192599309.1">
    <property type="nucleotide sequence ID" value="NZ_JADBEL010000015.1"/>
</dbReference>
<accession>A0A927MJ09</accession>
<dbReference type="Proteomes" id="UP000658225">
    <property type="component" value="Unassembled WGS sequence"/>
</dbReference>
<reference evidence="10" key="1">
    <citation type="submission" date="2020-10" db="EMBL/GenBank/DDBJ databases">
        <title>Genomic Encyclopedia of Type Strains, Phase IV (KMG-IV): sequencing the most valuable type-strain genomes for metagenomic binning, comparative biology and taxonomic classification.</title>
        <authorList>
            <person name="Goeker M."/>
        </authorList>
    </citation>
    <scope>NUCLEOTIDE SEQUENCE</scope>
    <source>
        <strain evidence="10">DSM 13886</strain>
    </source>
</reference>
<evidence type="ECO:0000256" key="1">
    <source>
        <dbReference type="ARBA" id="ARBA00004429"/>
    </source>
</evidence>
<keyword evidence="4" id="KW-0997">Cell inner membrane</keyword>
<keyword evidence="2" id="KW-0813">Transport</keyword>
<protein>
    <submittedName>
        <fullName evidence="10">ABC-type Fe3+ transport system permease subunit</fullName>
    </submittedName>
</protein>
<keyword evidence="11" id="KW-1185">Reference proteome</keyword>
<evidence type="ECO:0000256" key="8">
    <source>
        <dbReference type="SAM" id="Phobius"/>
    </source>
</evidence>
<dbReference type="GO" id="GO:0005886">
    <property type="term" value="C:plasma membrane"/>
    <property type="evidence" value="ECO:0007669"/>
    <property type="project" value="UniProtKB-SubCell"/>
</dbReference>
<evidence type="ECO:0000256" key="4">
    <source>
        <dbReference type="ARBA" id="ARBA00022519"/>
    </source>
</evidence>
<feature type="transmembrane region" description="Helical" evidence="8">
    <location>
        <begin position="20"/>
        <end position="41"/>
    </location>
</feature>
<keyword evidence="3" id="KW-1003">Cell membrane</keyword>
<dbReference type="InterPro" id="IPR035906">
    <property type="entry name" value="MetI-like_sf"/>
</dbReference>
<organism evidence="10 11">
    <name type="scientific">Sporosarcina limicola</name>
    <dbReference type="NCBI Taxonomy" id="34101"/>
    <lineage>
        <taxon>Bacteria</taxon>
        <taxon>Bacillati</taxon>
        <taxon>Bacillota</taxon>
        <taxon>Bacilli</taxon>
        <taxon>Bacillales</taxon>
        <taxon>Caryophanaceae</taxon>
        <taxon>Sporosarcina</taxon>
    </lineage>
</organism>
<keyword evidence="6 8" id="KW-1133">Transmembrane helix</keyword>
<evidence type="ECO:0000256" key="2">
    <source>
        <dbReference type="ARBA" id="ARBA00022448"/>
    </source>
</evidence>
<dbReference type="Gene3D" id="1.10.3720.10">
    <property type="entry name" value="MetI-like"/>
    <property type="match status" value="1"/>
</dbReference>
<feature type="transmembrane region" description="Helical" evidence="8">
    <location>
        <begin position="84"/>
        <end position="102"/>
    </location>
</feature>
<evidence type="ECO:0000256" key="5">
    <source>
        <dbReference type="ARBA" id="ARBA00022692"/>
    </source>
</evidence>
<evidence type="ECO:0000259" key="9">
    <source>
        <dbReference type="PROSITE" id="PS50928"/>
    </source>
</evidence>
<dbReference type="PROSITE" id="PS50928">
    <property type="entry name" value="ABC_TM1"/>
    <property type="match status" value="1"/>
</dbReference>
<dbReference type="InterPro" id="IPR000515">
    <property type="entry name" value="MetI-like"/>
</dbReference>
<evidence type="ECO:0000256" key="3">
    <source>
        <dbReference type="ARBA" id="ARBA00022475"/>
    </source>
</evidence>
<comment type="caution">
    <text evidence="10">The sequence shown here is derived from an EMBL/GenBank/DDBJ whole genome shotgun (WGS) entry which is preliminary data.</text>
</comment>
<gene>
    <name evidence="10" type="ORF">H4683_002724</name>
</gene>
<dbReference type="EMBL" id="JADBEL010000015">
    <property type="protein sequence ID" value="MBE1555604.1"/>
    <property type="molecule type" value="Genomic_DNA"/>
</dbReference>
<keyword evidence="5 8" id="KW-0812">Transmembrane</keyword>
<dbReference type="SUPFAM" id="SSF161098">
    <property type="entry name" value="MetI-like"/>
    <property type="match status" value="1"/>
</dbReference>
<evidence type="ECO:0000313" key="10">
    <source>
        <dbReference type="EMBL" id="MBE1555604.1"/>
    </source>
</evidence>
<dbReference type="GO" id="GO:0055085">
    <property type="term" value="P:transmembrane transport"/>
    <property type="evidence" value="ECO:0007669"/>
    <property type="project" value="InterPro"/>
</dbReference>
<dbReference type="PANTHER" id="PTHR43357">
    <property type="entry name" value="INNER MEMBRANE ABC TRANSPORTER PERMEASE PROTEIN YDCV"/>
    <property type="match status" value="1"/>
</dbReference>